<dbReference type="Gene3D" id="3.30.540.10">
    <property type="entry name" value="Fructose-1,6-Bisphosphatase, subunit A, domain 1"/>
    <property type="match status" value="1"/>
</dbReference>
<evidence type="ECO:0000256" key="7">
    <source>
        <dbReference type="ARBA" id="ARBA00022801"/>
    </source>
</evidence>
<keyword evidence="7 13" id="KW-0378">Hydrolase</keyword>
<dbReference type="PRINTS" id="PR00377">
    <property type="entry name" value="IMPHPHTASES"/>
</dbReference>
<dbReference type="CDD" id="cd01641">
    <property type="entry name" value="Bacterial_IMPase_like_1"/>
    <property type="match status" value="1"/>
</dbReference>
<keyword evidence="14" id="KW-1185">Reference proteome</keyword>
<evidence type="ECO:0000256" key="12">
    <source>
        <dbReference type="PIRSR" id="PIRSR600760-2"/>
    </source>
</evidence>
<dbReference type="SUPFAM" id="SSF56655">
    <property type="entry name" value="Carbohydrate phosphatase"/>
    <property type="match status" value="1"/>
</dbReference>
<comment type="similarity">
    <text evidence="3">Belongs to the inositol monophosphatase superfamily.</text>
</comment>
<protein>
    <recommendedName>
        <fullName evidence="4 11">Histidinol-phosphatase</fullName>
        <ecNumber evidence="4 11">3.1.3.15</ecNumber>
    </recommendedName>
</protein>
<dbReference type="GO" id="GO:0004401">
    <property type="term" value="F:histidinol-phosphatase activity"/>
    <property type="evidence" value="ECO:0007669"/>
    <property type="project" value="UniProtKB-UniRule"/>
</dbReference>
<evidence type="ECO:0000256" key="8">
    <source>
        <dbReference type="ARBA" id="ARBA00022842"/>
    </source>
</evidence>
<feature type="binding site" evidence="12">
    <location>
        <position position="86"/>
    </location>
    <ligand>
        <name>Mg(2+)</name>
        <dbReference type="ChEBI" id="CHEBI:18420"/>
        <label>1</label>
        <note>catalytic</note>
    </ligand>
</feature>
<reference evidence="13" key="1">
    <citation type="submission" date="2021-08" db="EMBL/GenBank/DDBJ databases">
        <title>Hoeflea bacterium WL0058 sp. nov., isolated from the sediment.</title>
        <authorList>
            <person name="Wang L."/>
            <person name="Zhang D."/>
        </authorList>
    </citation>
    <scope>NUCLEOTIDE SEQUENCE</scope>
    <source>
        <strain evidence="13">WL0058</strain>
    </source>
</reference>
<evidence type="ECO:0000256" key="10">
    <source>
        <dbReference type="ARBA" id="ARBA00049158"/>
    </source>
</evidence>
<dbReference type="FunFam" id="3.30.540.10:FF:000030">
    <property type="entry name" value="Inositol monophosphatase"/>
    <property type="match status" value="1"/>
</dbReference>
<keyword evidence="5" id="KW-0028">Amino-acid biosynthesis</keyword>
<dbReference type="InterPro" id="IPR000760">
    <property type="entry name" value="Inositol_monophosphatase-like"/>
</dbReference>
<keyword evidence="9" id="KW-0368">Histidine biosynthesis</keyword>
<dbReference type="Gene3D" id="3.40.190.80">
    <property type="match status" value="1"/>
</dbReference>
<proteinExistence type="inferred from homology"/>
<sequence length="257" mass="27883">MKPDLEFLHRLADVAARETLPRFRATSDVINKETAGFDPVTEADRAAEAAIRALIAEGFPDHGILGEEHGAEGLDREYVWVIDPIDGTRAYISGVPLWGTLIGLYHNGRAVMGLMDQPFTRERYVSDGARCLYRGPEGERQLSARKGLTLAEATLFTTSPFLFSNTHIDRFRAVENKVNLSRYGCDCYAYALVAAGHADIVVESGLKPYDIAGLIPVLEGAGAIVTDWNGARPEQGGDIVAAGCERLHAEALELLAG</sequence>
<evidence type="ECO:0000256" key="1">
    <source>
        <dbReference type="ARBA" id="ARBA00001946"/>
    </source>
</evidence>
<dbReference type="InterPro" id="IPR020583">
    <property type="entry name" value="Inositol_monoP_metal-BS"/>
</dbReference>
<evidence type="ECO:0000256" key="2">
    <source>
        <dbReference type="ARBA" id="ARBA00004970"/>
    </source>
</evidence>
<dbReference type="EC" id="3.1.3.15" evidence="4 11"/>
<organism evidence="13 14">
    <name type="scientific">Flavimaribacter sediminis</name>
    <dbReference type="NCBI Taxonomy" id="2865987"/>
    <lineage>
        <taxon>Bacteria</taxon>
        <taxon>Pseudomonadati</taxon>
        <taxon>Pseudomonadota</taxon>
        <taxon>Alphaproteobacteria</taxon>
        <taxon>Hyphomicrobiales</taxon>
        <taxon>Rhizobiaceae</taxon>
        <taxon>Flavimaribacter</taxon>
    </lineage>
</organism>
<feature type="binding site" evidence="12">
    <location>
        <position position="83"/>
    </location>
    <ligand>
        <name>Mg(2+)</name>
        <dbReference type="ChEBI" id="CHEBI:18420"/>
        <label>1</label>
        <note>catalytic</note>
    </ligand>
</feature>
<dbReference type="NCBIfam" id="TIGR02067">
    <property type="entry name" value="his_9_HisN"/>
    <property type="match status" value="1"/>
</dbReference>
<dbReference type="RefSeq" id="WP_220229867.1">
    <property type="nucleotide sequence ID" value="NZ_JAICBX010000003.1"/>
</dbReference>
<keyword evidence="6 12" id="KW-0479">Metal-binding</keyword>
<dbReference type="PROSITE" id="PS00629">
    <property type="entry name" value="IMP_1"/>
    <property type="match status" value="1"/>
</dbReference>
<comment type="cofactor">
    <cofactor evidence="1 12">
        <name>Mg(2+)</name>
        <dbReference type="ChEBI" id="CHEBI:18420"/>
    </cofactor>
</comment>
<dbReference type="PANTHER" id="PTHR43200:SF6">
    <property type="entry name" value="3'(2'),5'-BISPHOSPHATE NUCLEOTIDASE"/>
    <property type="match status" value="1"/>
</dbReference>
<dbReference type="Proteomes" id="UP001196509">
    <property type="component" value="Unassembled WGS sequence"/>
</dbReference>
<dbReference type="Pfam" id="PF00459">
    <property type="entry name" value="Inositol_P"/>
    <property type="match status" value="1"/>
</dbReference>
<evidence type="ECO:0000313" key="13">
    <source>
        <dbReference type="EMBL" id="MBW8639163.1"/>
    </source>
</evidence>
<comment type="caution">
    <text evidence="13">The sequence shown here is derived from an EMBL/GenBank/DDBJ whole genome shotgun (WGS) entry which is preliminary data.</text>
</comment>
<name>A0AAE2ZRJ7_9HYPH</name>
<dbReference type="AlphaFoldDB" id="A0AAE2ZRJ7"/>
<comment type="catalytic activity">
    <reaction evidence="10">
        <text>L-histidinol phosphate + H2O = L-histidinol + phosphate</text>
        <dbReference type="Rhea" id="RHEA:14465"/>
        <dbReference type="ChEBI" id="CHEBI:15377"/>
        <dbReference type="ChEBI" id="CHEBI:43474"/>
        <dbReference type="ChEBI" id="CHEBI:57699"/>
        <dbReference type="ChEBI" id="CHEBI:57980"/>
        <dbReference type="EC" id="3.1.3.15"/>
    </reaction>
</comment>
<dbReference type="GO" id="GO:0000105">
    <property type="term" value="P:L-histidine biosynthetic process"/>
    <property type="evidence" value="ECO:0007669"/>
    <property type="project" value="UniProtKB-UniRule"/>
</dbReference>
<dbReference type="GO" id="GO:0046872">
    <property type="term" value="F:metal ion binding"/>
    <property type="evidence" value="ECO:0007669"/>
    <property type="project" value="UniProtKB-KW"/>
</dbReference>
<comment type="pathway">
    <text evidence="2">Amino-acid biosynthesis; L-histidine biosynthesis; L-histidine from 5-phospho-alpha-D-ribose 1-diphosphate: step 8/9.</text>
</comment>
<accession>A0AAE2ZRJ7</accession>
<evidence type="ECO:0000256" key="4">
    <source>
        <dbReference type="ARBA" id="ARBA00013085"/>
    </source>
</evidence>
<evidence type="ECO:0000256" key="9">
    <source>
        <dbReference type="ARBA" id="ARBA00023102"/>
    </source>
</evidence>
<dbReference type="InterPro" id="IPR011809">
    <property type="entry name" value="His_9_proposed"/>
</dbReference>
<feature type="binding site" evidence="12">
    <location>
        <position position="85"/>
    </location>
    <ligand>
        <name>Mg(2+)</name>
        <dbReference type="ChEBI" id="CHEBI:18420"/>
        <label>1</label>
        <note>catalytic</note>
    </ligand>
</feature>
<dbReference type="InterPro" id="IPR051090">
    <property type="entry name" value="Inositol_monoP_superfamily"/>
</dbReference>
<evidence type="ECO:0000313" key="14">
    <source>
        <dbReference type="Proteomes" id="UP001196509"/>
    </source>
</evidence>
<evidence type="ECO:0000256" key="3">
    <source>
        <dbReference type="ARBA" id="ARBA00009759"/>
    </source>
</evidence>
<dbReference type="PANTHER" id="PTHR43200">
    <property type="entry name" value="PHOSPHATASE"/>
    <property type="match status" value="1"/>
</dbReference>
<keyword evidence="8 12" id="KW-0460">Magnesium</keyword>
<feature type="binding site" evidence="12">
    <location>
        <position position="210"/>
    </location>
    <ligand>
        <name>Mg(2+)</name>
        <dbReference type="ChEBI" id="CHEBI:18420"/>
        <label>1</label>
        <note>catalytic</note>
    </ligand>
</feature>
<dbReference type="EMBL" id="JAICBX010000003">
    <property type="protein sequence ID" value="MBW8639163.1"/>
    <property type="molecule type" value="Genomic_DNA"/>
</dbReference>
<evidence type="ECO:0000256" key="11">
    <source>
        <dbReference type="NCBIfam" id="TIGR02067"/>
    </source>
</evidence>
<evidence type="ECO:0000256" key="6">
    <source>
        <dbReference type="ARBA" id="ARBA00022723"/>
    </source>
</evidence>
<evidence type="ECO:0000256" key="5">
    <source>
        <dbReference type="ARBA" id="ARBA00022605"/>
    </source>
</evidence>
<feature type="binding site" evidence="12">
    <location>
        <position position="67"/>
    </location>
    <ligand>
        <name>Mg(2+)</name>
        <dbReference type="ChEBI" id="CHEBI:18420"/>
        <label>1</label>
        <note>catalytic</note>
    </ligand>
</feature>
<gene>
    <name evidence="13" type="primary">hisN</name>
    <name evidence="13" type="ORF">K1W69_18345</name>
</gene>